<evidence type="ECO:0000259" key="3">
    <source>
        <dbReference type="Pfam" id="PF02317"/>
    </source>
</evidence>
<proteinExistence type="predicted"/>
<reference evidence="5" key="1">
    <citation type="submission" date="2017-04" db="EMBL/GenBank/DDBJ databases">
        <title>Function of individual gut microbiota members based on whole genome sequencing of pure cultures obtained from chicken caecum.</title>
        <authorList>
            <person name="Medvecky M."/>
            <person name="Cejkova D."/>
            <person name="Polansky O."/>
            <person name="Karasova D."/>
            <person name="Kubasova T."/>
            <person name="Cizek A."/>
            <person name="Rychlik I."/>
        </authorList>
    </citation>
    <scope>NUCLEOTIDE SEQUENCE [LARGE SCALE GENOMIC DNA]</scope>
    <source>
        <strain evidence="5">An175</strain>
    </source>
</reference>
<dbReference type="Proteomes" id="UP000196386">
    <property type="component" value="Unassembled WGS sequence"/>
</dbReference>
<dbReference type="InterPro" id="IPR036291">
    <property type="entry name" value="NAD(P)-bd_dom_sf"/>
</dbReference>
<name>A0A1Y4MTW6_9FIRM</name>
<dbReference type="Pfam" id="PF01210">
    <property type="entry name" value="NAD_Gly3P_dh_N"/>
    <property type="match status" value="1"/>
</dbReference>
<dbReference type="SUPFAM" id="SSF48179">
    <property type="entry name" value="6-phosphogluconate dehydrogenase C-terminal domain-like"/>
    <property type="match status" value="1"/>
</dbReference>
<sequence length="377" mass="41361">MDEMALSRSCLPAAPLKIRKRGAQLIEKITVIGGGATGHAAAAIYADKGFRVTLCDGERFAGRFKQIEANGGILLRGKVHAIGRIETATTDIEKAVAGAQLIAVHVMSPRHEEIARKIAPYLQDGQHILIVPGNLGAFIFRRVFDELHMTKKVTLTEQEGNLCPCRLTQDAEVTVGLPLRPKKIASLPARDTPRVIEALKGVWDFVPVKNVFEAAIHADNVVMHLATTVLSATRIEAMRDNFILFQEGFTPASIRCAGKIREERLAIIEAMGFQEHSNPMDMFETIVNVKENPQLDVFRTLSGPDSVTHRYLREDASCGGAFALSAARRLGLEAPVLEAFLKIAGVLCGEDYIKDGRTLENLGFPPEMTLAEIYKRI</sequence>
<feature type="domain" description="Opine dehydrogenase" evidence="3">
    <location>
        <begin position="208"/>
        <end position="347"/>
    </location>
</feature>
<comment type="caution">
    <text evidence="4">The sequence shown here is derived from an EMBL/GenBank/DDBJ whole genome shotgun (WGS) entry which is preliminary data.</text>
</comment>
<gene>
    <name evidence="4" type="ORF">B5F11_01515</name>
</gene>
<dbReference type="Pfam" id="PF02317">
    <property type="entry name" value="Octopine_DH"/>
    <property type="match status" value="1"/>
</dbReference>
<accession>A0A1Y4MTW6</accession>
<dbReference type="GO" id="GO:0016616">
    <property type="term" value="F:oxidoreductase activity, acting on the CH-OH group of donors, NAD or NADP as acceptor"/>
    <property type="evidence" value="ECO:0007669"/>
    <property type="project" value="InterPro"/>
</dbReference>
<dbReference type="GO" id="GO:0051287">
    <property type="term" value="F:NAD binding"/>
    <property type="evidence" value="ECO:0007669"/>
    <property type="project" value="InterPro"/>
</dbReference>
<dbReference type="GO" id="GO:0046168">
    <property type="term" value="P:glycerol-3-phosphate catabolic process"/>
    <property type="evidence" value="ECO:0007669"/>
    <property type="project" value="InterPro"/>
</dbReference>
<feature type="domain" description="Glycerol-3-phosphate dehydrogenase NAD-dependent N-terminal" evidence="2">
    <location>
        <begin position="28"/>
        <end position="130"/>
    </location>
</feature>
<dbReference type="InterPro" id="IPR008927">
    <property type="entry name" value="6-PGluconate_DH-like_C_sf"/>
</dbReference>
<evidence type="ECO:0000313" key="5">
    <source>
        <dbReference type="Proteomes" id="UP000196386"/>
    </source>
</evidence>
<dbReference type="Gene3D" id="1.10.1040.10">
    <property type="entry name" value="N-(1-d-carboxylethyl)-l-norvaline Dehydrogenase, domain 2"/>
    <property type="match status" value="1"/>
</dbReference>
<dbReference type="EMBL" id="NFKP01000001">
    <property type="protein sequence ID" value="OUP71569.1"/>
    <property type="molecule type" value="Genomic_DNA"/>
</dbReference>
<dbReference type="AlphaFoldDB" id="A0A1Y4MTW6"/>
<dbReference type="InterPro" id="IPR011128">
    <property type="entry name" value="G3P_DH_NAD-dep_N"/>
</dbReference>
<evidence type="ECO:0000313" key="4">
    <source>
        <dbReference type="EMBL" id="OUP71569.1"/>
    </source>
</evidence>
<evidence type="ECO:0000256" key="1">
    <source>
        <dbReference type="ARBA" id="ARBA00023002"/>
    </source>
</evidence>
<keyword evidence="1" id="KW-0560">Oxidoreductase</keyword>
<dbReference type="InterPro" id="IPR003421">
    <property type="entry name" value="Opine_DH"/>
</dbReference>
<dbReference type="PANTHER" id="PTHR38015:SF1">
    <property type="entry name" value="OPINE DEHYDROGENASE DOMAIN-CONTAINING PROTEIN"/>
    <property type="match status" value="1"/>
</dbReference>
<dbReference type="SUPFAM" id="SSF51735">
    <property type="entry name" value="NAD(P)-binding Rossmann-fold domains"/>
    <property type="match status" value="1"/>
</dbReference>
<dbReference type="PANTHER" id="PTHR38015">
    <property type="entry name" value="BLR6086 PROTEIN"/>
    <property type="match status" value="1"/>
</dbReference>
<protein>
    <submittedName>
        <fullName evidence="4">Opine dehydrogenase (N-(1-D-carboxyethyl)-L-norvaline dehydrogenase)</fullName>
    </submittedName>
</protein>
<organism evidence="4 5">
    <name type="scientific">Anaerotruncus colihominis</name>
    <dbReference type="NCBI Taxonomy" id="169435"/>
    <lineage>
        <taxon>Bacteria</taxon>
        <taxon>Bacillati</taxon>
        <taxon>Bacillota</taxon>
        <taxon>Clostridia</taxon>
        <taxon>Eubacteriales</taxon>
        <taxon>Oscillospiraceae</taxon>
        <taxon>Anaerotruncus</taxon>
    </lineage>
</organism>
<dbReference type="InterPro" id="IPR051729">
    <property type="entry name" value="Opine/Lysopine_DH"/>
</dbReference>
<dbReference type="Gene3D" id="3.40.50.720">
    <property type="entry name" value="NAD(P)-binding Rossmann-like Domain"/>
    <property type="match status" value="1"/>
</dbReference>
<evidence type="ECO:0000259" key="2">
    <source>
        <dbReference type="Pfam" id="PF01210"/>
    </source>
</evidence>
<dbReference type="InterPro" id="IPR013328">
    <property type="entry name" value="6PGD_dom2"/>
</dbReference>